<evidence type="ECO:0000313" key="4">
    <source>
        <dbReference type="Proteomes" id="UP000434276"/>
    </source>
</evidence>
<dbReference type="PANTHER" id="PTHR45763">
    <property type="entry name" value="HYDROLASE, ALPHA/BETA FOLD FAMILY PROTEIN, EXPRESSED-RELATED"/>
    <property type="match status" value="1"/>
</dbReference>
<dbReference type="PANTHER" id="PTHR45763:SF59">
    <property type="entry name" value="ALPHA_BETA-HYDROLASES SUPERFAMILY PROTEIN"/>
    <property type="match status" value="1"/>
</dbReference>
<evidence type="ECO:0000256" key="1">
    <source>
        <dbReference type="SAM" id="Phobius"/>
    </source>
</evidence>
<dbReference type="ExpressionAtlas" id="A0A5S9XKQ6">
    <property type="expression patterns" value="baseline and differential"/>
</dbReference>
<keyword evidence="1" id="KW-1133">Transmembrane helix</keyword>
<organism evidence="3 4">
    <name type="scientific">Arabidopsis thaliana</name>
    <name type="common">Mouse-ear cress</name>
    <dbReference type="NCBI Taxonomy" id="3702"/>
    <lineage>
        <taxon>Eukaryota</taxon>
        <taxon>Viridiplantae</taxon>
        <taxon>Streptophyta</taxon>
        <taxon>Embryophyta</taxon>
        <taxon>Tracheophyta</taxon>
        <taxon>Spermatophyta</taxon>
        <taxon>Magnoliopsida</taxon>
        <taxon>eudicotyledons</taxon>
        <taxon>Gunneridae</taxon>
        <taxon>Pentapetalae</taxon>
        <taxon>rosids</taxon>
        <taxon>malvids</taxon>
        <taxon>Brassicales</taxon>
        <taxon>Brassicaceae</taxon>
        <taxon>Camelineae</taxon>
        <taxon>Arabidopsis</taxon>
    </lineage>
</organism>
<protein>
    <recommendedName>
        <fullName evidence="2">AB hydrolase-1 domain-containing protein</fullName>
    </recommendedName>
</protein>
<keyword evidence="1" id="KW-0812">Transmembrane</keyword>
<evidence type="ECO:0000259" key="2">
    <source>
        <dbReference type="Pfam" id="PF00561"/>
    </source>
</evidence>
<sequence length="359" mass="40500">MKKCEFLIDSSKRLITGAVVIVLIGLGAWAIVSITPPPPKRCGTPGGPPITAPRIRLSDGRYLAYEEHGVSRQNATFKIVFIHAFSTFRRDAVIANRVRPGFLEKNGIYVVSYDRPGYGESDPHSSRNEKTLAHDVEQLADQLQLGSKFYVVGYSMGGQAVWVVLKYIPHRLAGATLLCPVTNSWWPSFPDSLTWELWNKQSKSERFSMLITHHTPWLLYWWNNQKLFSTTAVMQSSPNMFSPQDLALLPKLAARVSYKNQTTQQGTHESLDRDLIVGFGKWSFDPMKIENPFPKGEGSVHMWQGDDDRLVPIQLQRIIAQKLTWIKYHEIPGAGHIFPMADGMAETILKELLPIPQSS</sequence>
<dbReference type="AlphaFoldDB" id="A0A5S9XKQ6"/>
<dbReference type="OrthoDB" id="294702at2759"/>
<gene>
    <name evidence="3" type="ORF">C24_LOCUS15680</name>
</gene>
<dbReference type="InterPro" id="IPR029058">
    <property type="entry name" value="AB_hydrolase_fold"/>
</dbReference>
<dbReference type="FunFam" id="3.40.50.1820:FF:000270">
    <property type="entry name" value="Alpha/beta-Hydrolases superfamily protein"/>
    <property type="match status" value="1"/>
</dbReference>
<feature type="domain" description="AB hydrolase-1" evidence="2">
    <location>
        <begin position="103"/>
        <end position="338"/>
    </location>
</feature>
<dbReference type="EMBL" id="CACSHJ010000089">
    <property type="protein sequence ID" value="CAA0386314.1"/>
    <property type="molecule type" value="Genomic_DNA"/>
</dbReference>
<dbReference type="Pfam" id="PF00561">
    <property type="entry name" value="Abhydrolase_1"/>
    <property type="match status" value="1"/>
</dbReference>
<dbReference type="SUPFAM" id="SSF53474">
    <property type="entry name" value="alpha/beta-Hydrolases"/>
    <property type="match status" value="1"/>
</dbReference>
<name>A0A5S9XKQ6_ARATH</name>
<dbReference type="Gene3D" id="3.40.50.1820">
    <property type="entry name" value="alpha/beta hydrolase"/>
    <property type="match status" value="1"/>
</dbReference>
<reference evidence="3 4" key="1">
    <citation type="submission" date="2019-12" db="EMBL/GenBank/DDBJ databases">
        <authorList>
            <person name="Jiao W.-B."/>
            <person name="Schneeberger K."/>
        </authorList>
    </citation>
    <scope>NUCLEOTIDE SEQUENCE [LARGE SCALE GENOMIC DNA]</scope>
    <source>
        <strain evidence="4">cv. C24</strain>
    </source>
</reference>
<dbReference type="Proteomes" id="UP000434276">
    <property type="component" value="Unassembled WGS sequence"/>
</dbReference>
<keyword evidence="1" id="KW-0472">Membrane</keyword>
<feature type="transmembrane region" description="Helical" evidence="1">
    <location>
        <begin position="12"/>
        <end position="32"/>
    </location>
</feature>
<dbReference type="InterPro" id="IPR000073">
    <property type="entry name" value="AB_hydrolase_1"/>
</dbReference>
<evidence type="ECO:0000313" key="3">
    <source>
        <dbReference type="EMBL" id="CAA0386314.1"/>
    </source>
</evidence>
<accession>A0A5S9XKQ6</accession>
<proteinExistence type="predicted"/>